<feature type="transmembrane region" description="Helical" evidence="1">
    <location>
        <begin position="40"/>
        <end position="59"/>
    </location>
</feature>
<accession>A0ABV9DJF7</accession>
<feature type="transmembrane region" description="Helical" evidence="1">
    <location>
        <begin position="6"/>
        <end position="28"/>
    </location>
</feature>
<keyword evidence="1" id="KW-1133">Transmembrane helix</keyword>
<dbReference type="Proteomes" id="UP001595989">
    <property type="component" value="Unassembled WGS sequence"/>
</dbReference>
<sequence>MGENIVARILFIIGIAQMAIGVLVGLVLGNQYASLMNWSVFFTWAIGGFILGMLFIGFAENIRLLDAINKKTLPRDPWNSETRQEDDTKAAVSPEIHGVNEEGINRGSTASWRLEEEDRNEIKQFYVGHEISEIVPSPYEGYCLVKLKYEESFFVRVVDINGFGVQEVEDAELKHSIIKWYNEFE</sequence>
<comment type="caution">
    <text evidence="2">The sequence shown here is derived from an EMBL/GenBank/DDBJ whole genome shotgun (WGS) entry which is preliminary data.</text>
</comment>
<protein>
    <submittedName>
        <fullName evidence="2">Uncharacterized protein</fullName>
    </submittedName>
</protein>
<dbReference type="RefSeq" id="WP_390296370.1">
    <property type="nucleotide sequence ID" value="NZ_JBHSFU010000007.1"/>
</dbReference>
<keyword evidence="3" id="KW-1185">Reference proteome</keyword>
<name>A0ABV9DJF7_9BACI</name>
<dbReference type="EMBL" id="JBHSFU010000007">
    <property type="protein sequence ID" value="MFC4558976.1"/>
    <property type="molecule type" value="Genomic_DNA"/>
</dbReference>
<gene>
    <name evidence="2" type="ORF">ACFO3D_12310</name>
</gene>
<evidence type="ECO:0000313" key="3">
    <source>
        <dbReference type="Proteomes" id="UP001595989"/>
    </source>
</evidence>
<evidence type="ECO:0000256" key="1">
    <source>
        <dbReference type="SAM" id="Phobius"/>
    </source>
</evidence>
<keyword evidence="1" id="KW-0472">Membrane</keyword>
<evidence type="ECO:0000313" key="2">
    <source>
        <dbReference type="EMBL" id="MFC4558976.1"/>
    </source>
</evidence>
<proteinExistence type="predicted"/>
<keyword evidence="1" id="KW-0812">Transmembrane</keyword>
<reference evidence="3" key="1">
    <citation type="journal article" date="2019" name="Int. J. Syst. Evol. Microbiol.">
        <title>The Global Catalogue of Microorganisms (GCM) 10K type strain sequencing project: providing services to taxonomists for standard genome sequencing and annotation.</title>
        <authorList>
            <consortium name="The Broad Institute Genomics Platform"/>
            <consortium name="The Broad Institute Genome Sequencing Center for Infectious Disease"/>
            <person name="Wu L."/>
            <person name="Ma J."/>
        </authorList>
    </citation>
    <scope>NUCLEOTIDE SEQUENCE [LARGE SCALE GENOMIC DNA]</scope>
    <source>
        <strain evidence="3">CGMCC 4.7426</strain>
    </source>
</reference>
<organism evidence="2 3">
    <name type="scientific">Virgibacillus kekensis</name>
    <dbReference type="NCBI Taxonomy" id="202261"/>
    <lineage>
        <taxon>Bacteria</taxon>
        <taxon>Bacillati</taxon>
        <taxon>Bacillota</taxon>
        <taxon>Bacilli</taxon>
        <taxon>Bacillales</taxon>
        <taxon>Bacillaceae</taxon>
        <taxon>Virgibacillus</taxon>
    </lineage>
</organism>